<proteinExistence type="predicted"/>
<gene>
    <name evidence="1" type="ORF">UFOVP1649_14</name>
</gene>
<name>A0A6J5T2N5_9CAUD</name>
<accession>A0A6J5T2N5</accession>
<sequence>MNFDPVYPCRVCKVNKPMRYVPWASSNPMPEGLDLVQCVSCETTQVRDVQDRLKMARTIAAAFTSVDNPVDDTP</sequence>
<evidence type="ECO:0000313" key="1">
    <source>
        <dbReference type="EMBL" id="CAB4222052.1"/>
    </source>
</evidence>
<protein>
    <submittedName>
        <fullName evidence="1">Uncharacterized protein</fullName>
    </submittedName>
</protein>
<organism evidence="1">
    <name type="scientific">uncultured Caudovirales phage</name>
    <dbReference type="NCBI Taxonomy" id="2100421"/>
    <lineage>
        <taxon>Viruses</taxon>
        <taxon>Duplodnaviria</taxon>
        <taxon>Heunggongvirae</taxon>
        <taxon>Uroviricota</taxon>
        <taxon>Caudoviricetes</taxon>
        <taxon>Peduoviridae</taxon>
        <taxon>Maltschvirus</taxon>
        <taxon>Maltschvirus maltsch</taxon>
    </lineage>
</organism>
<reference evidence="1" key="1">
    <citation type="submission" date="2020-05" db="EMBL/GenBank/DDBJ databases">
        <authorList>
            <person name="Chiriac C."/>
            <person name="Salcher M."/>
            <person name="Ghai R."/>
            <person name="Kavagutti S V."/>
        </authorList>
    </citation>
    <scope>NUCLEOTIDE SEQUENCE</scope>
</reference>
<dbReference type="EMBL" id="LR797519">
    <property type="protein sequence ID" value="CAB4222052.1"/>
    <property type="molecule type" value="Genomic_DNA"/>
</dbReference>